<accession>A0A0V0HQW1</accession>
<dbReference type="AlphaFoldDB" id="A0A0V0HQW1"/>
<dbReference type="EMBL" id="GEDG01016482">
    <property type="protein sequence ID" value="JAP22519.1"/>
    <property type="molecule type" value="Transcribed_RNA"/>
</dbReference>
<name>A0A0V0HQW1_SOLCH</name>
<proteinExistence type="predicted"/>
<reference evidence="2" key="1">
    <citation type="submission" date="2015-12" db="EMBL/GenBank/DDBJ databases">
        <title>Gene expression during late stages of embryo sac development: a critical building block for successful pollen-pistil interactions.</title>
        <authorList>
            <person name="Liu Y."/>
            <person name="Joly V."/>
            <person name="Sabar M."/>
            <person name="Matton D.P."/>
        </authorList>
    </citation>
    <scope>NUCLEOTIDE SEQUENCE</scope>
</reference>
<feature type="compositionally biased region" description="Basic and acidic residues" evidence="1">
    <location>
        <begin position="90"/>
        <end position="105"/>
    </location>
</feature>
<organism evidence="2">
    <name type="scientific">Solanum chacoense</name>
    <name type="common">Chaco potato</name>
    <dbReference type="NCBI Taxonomy" id="4108"/>
    <lineage>
        <taxon>Eukaryota</taxon>
        <taxon>Viridiplantae</taxon>
        <taxon>Streptophyta</taxon>
        <taxon>Embryophyta</taxon>
        <taxon>Tracheophyta</taxon>
        <taxon>Spermatophyta</taxon>
        <taxon>Magnoliopsida</taxon>
        <taxon>eudicotyledons</taxon>
        <taxon>Gunneridae</taxon>
        <taxon>Pentapetalae</taxon>
        <taxon>asterids</taxon>
        <taxon>lamiids</taxon>
        <taxon>Solanales</taxon>
        <taxon>Solanaceae</taxon>
        <taxon>Solanoideae</taxon>
        <taxon>Solaneae</taxon>
        <taxon>Solanum</taxon>
    </lineage>
</organism>
<protein>
    <submittedName>
        <fullName evidence="2">Putative ovule protein</fullName>
    </submittedName>
</protein>
<feature type="region of interest" description="Disordered" evidence="1">
    <location>
        <begin position="86"/>
        <end position="105"/>
    </location>
</feature>
<evidence type="ECO:0000313" key="2">
    <source>
        <dbReference type="EMBL" id="JAP22519.1"/>
    </source>
</evidence>
<evidence type="ECO:0000256" key="1">
    <source>
        <dbReference type="SAM" id="MobiDB-lite"/>
    </source>
</evidence>
<sequence>MRELREFEFGNMLLIFCIYCRKSATISQNFNSDGVLRSRSEPRARKRDMQPYQIRYSRLNGAVEISIRGHFDKKWVPLPKVILSQNPQKGSERYRKPRDRKEGSI</sequence>